<feature type="transmembrane region" description="Helical" evidence="5">
    <location>
        <begin position="6"/>
        <end position="22"/>
    </location>
</feature>
<dbReference type="InterPro" id="IPR032808">
    <property type="entry name" value="DoxX"/>
</dbReference>
<comment type="caution">
    <text evidence="6">The sequence shown here is derived from an EMBL/GenBank/DDBJ whole genome shotgun (WGS) entry which is preliminary data.</text>
</comment>
<keyword evidence="2 5" id="KW-0812">Transmembrane</keyword>
<dbReference type="Proteomes" id="UP001501231">
    <property type="component" value="Unassembled WGS sequence"/>
</dbReference>
<evidence type="ECO:0000256" key="5">
    <source>
        <dbReference type="SAM" id="Phobius"/>
    </source>
</evidence>
<feature type="transmembrane region" description="Helical" evidence="5">
    <location>
        <begin position="69"/>
        <end position="87"/>
    </location>
</feature>
<evidence type="ECO:0000256" key="3">
    <source>
        <dbReference type="ARBA" id="ARBA00022989"/>
    </source>
</evidence>
<organism evidence="6 7">
    <name type="scientific">Actinomadura vinacea</name>
    <dbReference type="NCBI Taxonomy" id="115336"/>
    <lineage>
        <taxon>Bacteria</taxon>
        <taxon>Bacillati</taxon>
        <taxon>Actinomycetota</taxon>
        <taxon>Actinomycetes</taxon>
        <taxon>Streptosporangiales</taxon>
        <taxon>Thermomonosporaceae</taxon>
        <taxon>Actinomadura</taxon>
    </lineage>
</organism>
<evidence type="ECO:0000256" key="4">
    <source>
        <dbReference type="ARBA" id="ARBA00023136"/>
    </source>
</evidence>
<comment type="subcellular location">
    <subcellularLocation>
        <location evidence="1">Membrane</location>
        <topology evidence="1">Multi-pass membrane protein</topology>
    </subcellularLocation>
</comment>
<keyword evidence="3 5" id="KW-1133">Transmembrane helix</keyword>
<protein>
    <recommendedName>
        <fullName evidence="8">DoxX family protein</fullName>
    </recommendedName>
</protein>
<feature type="transmembrane region" description="Helical" evidence="5">
    <location>
        <begin position="99"/>
        <end position="116"/>
    </location>
</feature>
<evidence type="ECO:0000256" key="2">
    <source>
        <dbReference type="ARBA" id="ARBA00022692"/>
    </source>
</evidence>
<keyword evidence="7" id="KW-1185">Reference proteome</keyword>
<keyword evidence="4 5" id="KW-0472">Membrane</keyword>
<proteinExistence type="predicted"/>
<dbReference type="EMBL" id="BAAARW010000019">
    <property type="protein sequence ID" value="GAA2429703.1"/>
    <property type="molecule type" value="Genomic_DNA"/>
</dbReference>
<dbReference type="Pfam" id="PF13564">
    <property type="entry name" value="DoxX_2"/>
    <property type="match status" value="1"/>
</dbReference>
<evidence type="ECO:0000256" key="1">
    <source>
        <dbReference type="ARBA" id="ARBA00004141"/>
    </source>
</evidence>
<gene>
    <name evidence="6" type="ORF">GCM10010191_48940</name>
</gene>
<sequence length="117" mass="12284">MFILTVIFAVVTAAVFAFAGYYKVSGAEQQMDEARHLGVEWPAYRLLGGAELLGALGLLIGLWLSWLGVIAAFCLVALAAGALIVHAKAGDRLDAMRPAIGFGALALATLVLRLITV</sequence>
<evidence type="ECO:0008006" key="8">
    <source>
        <dbReference type="Google" id="ProtNLM"/>
    </source>
</evidence>
<name>A0ABP5WKQ6_9ACTN</name>
<evidence type="ECO:0000313" key="7">
    <source>
        <dbReference type="Proteomes" id="UP001501231"/>
    </source>
</evidence>
<dbReference type="RefSeq" id="WP_344591891.1">
    <property type="nucleotide sequence ID" value="NZ_BAAARW010000019.1"/>
</dbReference>
<accession>A0ABP5WKQ6</accession>
<evidence type="ECO:0000313" key="6">
    <source>
        <dbReference type="EMBL" id="GAA2429703.1"/>
    </source>
</evidence>
<reference evidence="7" key="1">
    <citation type="journal article" date="2019" name="Int. J. Syst. Evol. Microbiol.">
        <title>The Global Catalogue of Microorganisms (GCM) 10K type strain sequencing project: providing services to taxonomists for standard genome sequencing and annotation.</title>
        <authorList>
            <consortium name="The Broad Institute Genomics Platform"/>
            <consortium name="The Broad Institute Genome Sequencing Center for Infectious Disease"/>
            <person name="Wu L."/>
            <person name="Ma J."/>
        </authorList>
    </citation>
    <scope>NUCLEOTIDE SEQUENCE [LARGE SCALE GENOMIC DNA]</scope>
    <source>
        <strain evidence="7">JCM 3325</strain>
    </source>
</reference>